<keyword evidence="1" id="KW-0489">Methyltransferase</keyword>
<evidence type="ECO:0000256" key="2">
    <source>
        <dbReference type="ARBA" id="ARBA00022679"/>
    </source>
</evidence>
<reference evidence="4 5" key="1">
    <citation type="journal article" date="2019" name="Mol. Biol. Evol.">
        <title>Blast fungal genomes show frequent chromosomal changes, gene gains and losses, and effector gene turnover.</title>
        <authorList>
            <person name="Gomez Luciano L.B."/>
            <person name="Jason Tsai I."/>
            <person name="Chuma I."/>
            <person name="Tosa Y."/>
            <person name="Chen Y.H."/>
            <person name="Li J.Y."/>
            <person name="Li M.Y."/>
            <person name="Jade Lu M.Y."/>
            <person name="Nakayashiki H."/>
            <person name="Li W.H."/>
        </authorList>
    </citation>
    <scope>NUCLEOTIDE SEQUENCE [LARGE SCALE GENOMIC DNA]</scope>
    <source>
        <strain evidence="4">MZ5-1-6</strain>
    </source>
</reference>
<dbReference type="AlphaFoldDB" id="A0A4P7N568"/>
<dbReference type="GO" id="GO:0032259">
    <property type="term" value="P:methylation"/>
    <property type="evidence" value="ECO:0007669"/>
    <property type="project" value="UniProtKB-KW"/>
</dbReference>
<dbReference type="Pfam" id="PF00145">
    <property type="entry name" value="DNA_methylase"/>
    <property type="match status" value="1"/>
</dbReference>
<proteinExistence type="predicted"/>
<evidence type="ECO:0000256" key="1">
    <source>
        <dbReference type="ARBA" id="ARBA00022603"/>
    </source>
</evidence>
<gene>
    <name evidence="4" type="ORF">PoMZ_00026</name>
</gene>
<dbReference type="Gene3D" id="3.40.50.150">
    <property type="entry name" value="Vaccinia Virus protein VP39"/>
    <property type="match status" value="1"/>
</dbReference>
<dbReference type="InterPro" id="IPR050750">
    <property type="entry name" value="C5-MTase"/>
</dbReference>
<dbReference type="PANTHER" id="PTHR46098:SF1">
    <property type="entry name" value="TRNA (CYTOSINE(38)-C(5))-METHYLTRANSFERASE"/>
    <property type="match status" value="1"/>
</dbReference>
<dbReference type="SUPFAM" id="SSF53335">
    <property type="entry name" value="S-adenosyl-L-methionine-dependent methyltransferases"/>
    <property type="match status" value="1"/>
</dbReference>
<dbReference type="PANTHER" id="PTHR46098">
    <property type="entry name" value="TRNA (CYTOSINE(38)-C(5))-METHYLTRANSFERASE"/>
    <property type="match status" value="1"/>
</dbReference>
<protein>
    <submittedName>
        <fullName evidence="4">Uncharacterized protein</fullName>
    </submittedName>
</protein>
<dbReference type="EMBL" id="CP034205">
    <property type="protein sequence ID" value="QBZ55134.1"/>
    <property type="molecule type" value="Genomic_DNA"/>
</dbReference>
<evidence type="ECO:0000256" key="3">
    <source>
        <dbReference type="ARBA" id="ARBA00022691"/>
    </source>
</evidence>
<evidence type="ECO:0000313" key="5">
    <source>
        <dbReference type="Proteomes" id="UP000294847"/>
    </source>
</evidence>
<keyword evidence="3" id="KW-0949">S-adenosyl-L-methionine</keyword>
<name>A0A4P7N568_PYROR</name>
<evidence type="ECO:0000313" key="4">
    <source>
        <dbReference type="EMBL" id="QBZ55134.1"/>
    </source>
</evidence>
<keyword evidence="2" id="KW-0808">Transferase</keyword>
<dbReference type="InterPro" id="IPR001525">
    <property type="entry name" value="C5_MeTfrase"/>
</dbReference>
<dbReference type="InterPro" id="IPR029063">
    <property type="entry name" value="SAM-dependent_MTases_sf"/>
</dbReference>
<dbReference type="Proteomes" id="UP000294847">
    <property type="component" value="Chromosome 2"/>
</dbReference>
<sequence length="493" mass="55596">MVRSSTPIPWRLHVSRLSKSRYSSSTATARRVLVRTGALSVSSANNISCWRPLSNLVIGSGQTRQNAFPFHQRLNFGHSSSASTAQVEKQAASPPTPALSGTFADLFCGIGSATMALSELGLKCVYANDNSELAASIYEKNHTMEQNFVDKRDFSEVVKHHLKEIPRANILSVGLPTCGKKLRMTDENIRILVESLLRLIHHQRNEVIMLEFKRMKHGIKTGAYTITDFCKMLDEAGYWTGSELYSAGSFGLPQRREHIIVLAVRKDLIPGPFSPRPAERDPDQTLELKDFLLSYEEYLRLNKDRYWPNGMVPQMVDGVLCLNEDEVRPIGSRIYARRLKLQHRNPLERPPGPAKHHQHRVGFWQRISPEGVEIKGIKTRDRISHQRSLANRLGERSLETMCCYLTAGPDDGQGGVVPCIRYLHAREGARLVGLPDSFILPGDFMSTQRLYPDWHLLGMTVPPRILQWPLLGLAQDHPHLFEPGRPQEQPPPS</sequence>
<organism evidence="4 5">
    <name type="scientific">Pyricularia oryzae</name>
    <name type="common">Rice blast fungus</name>
    <name type="synonym">Magnaporthe oryzae</name>
    <dbReference type="NCBI Taxonomy" id="318829"/>
    <lineage>
        <taxon>Eukaryota</taxon>
        <taxon>Fungi</taxon>
        <taxon>Dikarya</taxon>
        <taxon>Ascomycota</taxon>
        <taxon>Pezizomycotina</taxon>
        <taxon>Sordariomycetes</taxon>
        <taxon>Sordariomycetidae</taxon>
        <taxon>Magnaporthales</taxon>
        <taxon>Pyriculariaceae</taxon>
        <taxon>Pyricularia</taxon>
    </lineage>
</organism>
<dbReference type="GO" id="GO:0008168">
    <property type="term" value="F:methyltransferase activity"/>
    <property type="evidence" value="ECO:0007669"/>
    <property type="project" value="UniProtKB-KW"/>
</dbReference>
<accession>A0A4P7N568</accession>